<comment type="caution">
    <text evidence="1">The sequence shown here is derived from an EMBL/GenBank/DDBJ whole genome shotgun (WGS) entry which is preliminary data.</text>
</comment>
<dbReference type="Pfam" id="PF05069">
    <property type="entry name" value="Phage_tail_S"/>
    <property type="match status" value="1"/>
</dbReference>
<proteinExistence type="predicted"/>
<dbReference type="InterPro" id="IPR006522">
    <property type="entry name" value="Phage_virion_morphogenesis"/>
</dbReference>
<reference evidence="1" key="1">
    <citation type="submission" date="2013-04" db="EMBL/GenBank/DDBJ databases">
        <title>The genome sequencing project of 58 acetic acid bacteria.</title>
        <authorList>
            <person name="Okamoto-Kainuma A."/>
            <person name="Ishikawa M."/>
            <person name="Umino S."/>
            <person name="Koizumi Y."/>
            <person name="Shiwa Y."/>
            <person name="Yoshikawa H."/>
            <person name="Matsutani M."/>
            <person name="Matsushita K."/>
        </authorList>
    </citation>
    <scope>NUCLEOTIDE SEQUENCE</scope>
    <source>
        <strain evidence="1">NRIC 0228</strain>
    </source>
</reference>
<accession>A0ABQ0Q915</accession>
<evidence type="ECO:0000313" key="1">
    <source>
        <dbReference type="EMBL" id="GBR09487.1"/>
    </source>
</evidence>
<keyword evidence="2" id="KW-1185">Reference proteome</keyword>
<evidence type="ECO:0000313" key="2">
    <source>
        <dbReference type="Proteomes" id="UP001061070"/>
    </source>
</evidence>
<dbReference type="RefSeq" id="WP_099181515.1">
    <property type="nucleotide sequence ID" value="NZ_BAQW01000004.1"/>
</dbReference>
<sequence length="169" mass="18555">MASISLTGSFQPMRDTLERIAGIGRNPENVLKAVGHIVLTSTRHRIEQEVDPQGQPFKPLNPQYALTKEGPGILRGPNFNAGLYGSLTAQASGPVLRWGSNKVYAAVHQFGAVIKPKNAKQLSFEMGGSLFHRGSVTVPARPYLAFTSEDREDVLTELEGFLRRAMRPR</sequence>
<name>A0ABQ0Q915_9PROT</name>
<protein>
    <submittedName>
        <fullName evidence="1">Phage virion morphogenesis protein</fullName>
    </submittedName>
</protein>
<gene>
    <name evidence="1" type="ORF">AA0228_0690</name>
</gene>
<dbReference type="Proteomes" id="UP001061070">
    <property type="component" value="Unassembled WGS sequence"/>
</dbReference>
<dbReference type="EMBL" id="BAQW01000004">
    <property type="protein sequence ID" value="GBR09487.1"/>
    <property type="molecule type" value="Genomic_DNA"/>
</dbReference>
<organism evidence="1 2">
    <name type="scientific">Gluconobacter frateurii NRIC 0228</name>
    <dbReference type="NCBI Taxonomy" id="1307946"/>
    <lineage>
        <taxon>Bacteria</taxon>
        <taxon>Pseudomonadati</taxon>
        <taxon>Pseudomonadota</taxon>
        <taxon>Alphaproteobacteria</taxon>
        <taxon>Acetobacterales</taxon>
        <taxon>Acetobacteraceae</taxon>
        <taxon>Gluconobacter</taxon>
    </lineage>
</organism>